<dbReference type="CDD" id="cd06464">
    <property type="entry name" value="ACD_sHsps-like"/>
    <property type="match status" value="1"/>
</dbReference>
<dbReference type="PROSITE" id="PS01031">
    <property type="entry name" value="SHSP"/>
    <property type="match status" value="1"/>
</dbReference>
<keyword evidence="5" id="KW-1185">Reference proteome</keyword>
<dbReference type="AlphaFoldDB" id="A0A838BV90"/>
<evidence type="ECO:0000313" key="4">
    <source>
        <dbReference type="EMBL" id="MBA1158803.1"/>
    </source>
</evidence>
<dbReference type="Proteomes" id="UP000572984">
    <property type="component" value="Unassembled WGS sequence"/>
</dbReference>
<gene>
    <name evidence="4" type="ORF">H0S73_22120</name>
</gene>
<dbReference type="Pfam" id="PF00011">
    <property type="entry name" value="HSP20"/>
    <property type="match status" value="1"/>
</dbReference>
<accession>A0A838BV90</accession>
<evidence type="ECO:0000256" key="2">
    <source>
        <dbReference type="RuleBase" id="RU003616"/>
    </source>
</evidence>
<dbReference type="EMBL" id="JACDXJ010000001">
    <property type="protein sequence ID" value="MBA1158803.1"/>
    <property type="molecule type" value="Genomic_DNA"/>
</dbReference>
<sequence length="172" mass="19892">MAETTKLPLKKEPAAPVEAGWLPLERMRREMDNLFEEFGRGFGFPARWSMPEIERLWRARGRIMEPISDLVERPDRYEVTAELPGMNEKNIEVKLANGSLIISGEKKEEKEEREANYYMSERRYGSFQRSFRLPEGVNADKIEATFKNGVLTVALPKTEEARKEKKIDVKAA</sequence>
<feature type="domain" description="SHSP" evidence="3">
    <location>
        <begin position="58"/>
        <end position="172"/>
    </location>
</feature>
<evidence type="ECO:0000256" key="1">
    <source>
        <dbReference type="PROSITE-ProRule" id="PRU00285"/>
    </source>
</evidence>
<dbReference type="InterPro" id="IPR031107">
    <property type="entry name" value="Small_HSP"/>
</dbReference>
<name>A0A838BV90_9HYPH</name>
<reference evidence="4 5" key="1">
    <citation type="submission" date="2020-07" db="EMBL/GenBank/DDBJ databases">
        <title>Draft genome and description of Microvirga mediterraneensis Marseille-Q2068 sp. nov.</title>
        <authorList>
            <person name="Boxberger M."/>
        </authorList>
    </citation>
    <scope>NUCLEOTIDE SEQUENCE [LARGE SCALE GENOMIC DNA]</scope>
    <source>
        <strain evidence="4 5">Marseille-Q2068</strain>
    </source>
</reference>
<dbReference type="InterPro" id="IPR008978">
    <property type="entry name" value="HSP20-like_chaperone"/>
</dbReference>
<evidence type="ECO:0000313" key="5">
    <source>
        <dbReference type="Proteomes" id="UP000572984"/>
    </source>
</evidence>
<comment type="similarity">
    <text evidence="1 2">Belongs to the small heat shock protein (HSP20) family.</text>
</comment>
<proteinExistence type="inferred from homology"/>
<dbReference type="RefSeq" id="WP_181054152.1">
    <property type="nucleotide sequence ID" value="NZ_JACDXJ010000001.1"/>
</dbReference>
<dbReference type="InterPro" id="IPR002068">
    <property type="entry name" value="A-crystallin/Hsp20_dom"/>
</dbReference>
<comment type="caution">
    <text evidence="4">The sequence shown here is derived from an EMBL/GenBank/DDBJ whole genome shotgun (WGS) entry which is preliminary data.</text>
</comment>
<dbReference type="SUPFAM" id="SSF49764">
    <property type="entry name" value="HSP20-like chaperones"/>
    <property type="match status" value="1"/>
</dbReference>
<evidence type="ECO:0000259" key="3">
    <source>
        <dbReference type="PROSITE" id="PS01031"/>
    </source>
</evidence>
<dbReference type="PANTHER" id="PTHR11527">
    <property type="entry name" value="HEAT-SHOCK PROTEIN 20 FAMILY MEMBER"/>
    <property type="match status" value="1"/>
</dbReference>
<protein>
    <submittedName>
        <fullName evidence="4">Hsp20/alpha crystallin family protein</fullName>
    </submittedName>
</protein>
<organism evidence="4 5">
    <name type="scientific">Microvirga mediterraneensis</name>
    <dbReference type="NCBI Taxonomy" id="2754695"/>
    <lineage>
        <taxon>Bacteria</taxon>
        <taxon>Pseudomonadati</taxon>
        <taxon>Pseudomonadota</taxon>
        <taxon>Alphaproteobacteria</taxon>
        <taxon>Hyphomicrobiales</taxon>
        <taxon>Methylobacteriaceae</taxon>
        <taxon>Microvirga</taxon>
    </lineage>
</organism>
<dbReference type="Gene3D" id="2.60.40.790">
    <property type="match status" value="1"/>
</dbReference>